<feature type="transmembrane region" description="Helical" evidence="8">
    <location>
        <begin position="185"/>
        <end position="207"/>
    </location>
</feature>
<feature type="transmembrane region" description="Helical" evidence="8">
    <location>
        <begin position="143"/>
        <end position="165"/>
    </location>
</feature>
<dbReference type="Proteomes" id="UP000215545">
    <property type="component" value="Unassembled WGS sequence"/>
</dbReference>
<feature type="transmembrane region" description="Helical" evidence="8">
    <location>
        <begin position="269"/>
        <end position="294"/>
    </location>
</feature>
<feature type="transmembrane region" description="Helical" evidence="8">
    <location>
        <begin position="36"/>
        <end position="55"/>
    </location>
</feature>
<keyword evidence="5 8" id="KW-0812">Transmembrane</keyword>
<sequence length="373" mass="41534">MENAKISAYQLFVLIVLFELGSAILVPLAIDAKQEAWLAILISTLGGLCLFWLYFRLYEYYPDRSPVEYIQALLGKIPGSIIVFAYILFCLYLSARVLRDFGEMLVTVAYPETPLFIINTIMIAAAAYAVRKGIETIARTGELLFVLFSFLFISAFFLISVAGIIDVSNLRPAFENGLTPVVKTAFTQTLYFPFGEVVAFAMIFPYVNNAKEAKKAGLLAVLVSGVTLALMMASNTSVLGIELVSRSLFPLLSTIQTIEVFDFIERLDVYFMLASVIGGFFKISLFFYIAVRALAILFNEQQPIRLAYPIGMVILVLSMMTASNFSEHLTEGIKSTLFTHLPFQVVFPFLLFLLAAVKHRRKKQAGADGRDSL</sequence>
<feature type="transmembrane region" description="Helical" evidence="8">
    <location>
        <begin position="219"/>
        <end position="241"/>
    </location>
</feature>
<evidence type="ECO:0000256" key="5">
    <source>
        <dbReference type="ARBA" id="ARBA00022692"/>
    </source>
</evidence>
<evidence type="ECO:0000256" key="2">
    <source>
        <dbReference type="ARBA" id="ARBA00007998"/>
    </source>
</evidence>
<keyword evidence="4" id="KW-0309">Germination</keyword>
<keyword evidence="3" id="KW-0813">Transport</keyword>
<proteinExistence type="inferred from homology"/>
<dbReference type="AlphaFoldDB" id="A0A1N6XWI6"/>
<dbReference type="Proteomes" id="UP000186385">
    <property type="component" value="Unassembled WGS sequence"/>
</dbReference>
<dbReference type="EMBL" id="MWSK01000005">
    <property type="protein sequence ID" value="OXS77443.1"/>
    <property type="molecule type" value="Genomic_DNA"/>
</dbReference>
<gene>
    <name evidence="9" type="ORF">B1B05_11430</name>
    <name evidence="10" type="ORF">SAMN05443094_10573</name>
</gene>
<dbReference type="STRING" id="1017273.SAMN05443094_10573"/>
<evidence type="ECO:0000256" key="1">
    <source>
        <dbReference type="ARBA" id="ARBA00004141"/>
    </source>
</evidence>
<evidence type="ECO:0000313" key="11">
    <source>
        <dbReference type="Proteomes" id="UP000186385"/>
    </source>
</evidence>
<keyword evidence="7 8" id="KW-0472">Membrane</keyword>
<evidence type="ECO:0000256" key="4">
    <source>
        <dbReference type="ARBA" id="ARBA00022544"/>
    </source>
</evidence>
<reference evidence="12" key="2">
    <citation type="submission" date="2017-03" db="EMBL/GenBank/DDBJ databases">
        <title>Bacillus sp. V-88(T) DSM27956, whole genome shotgun sequencing project.</title>
        <authorList>
            <person name="Dastager S.G."/>
            <person name="Neurgaonkar P.S."/>
            <person name="Dharne M.S."/>
        </authorList>
    </citation>
    <scope>NUCLEOTIDE SEQUENCE [LARGE SCALE GENOMIC DNA]</scope>
    <source>
        <strain evidence="12">DSM 25145</strain>
    </source>
</reference>
<feature type="transmembrane region" description="Helical" evidence="8">
    <location>
        <begin position="337"/>
        <end position="357"/>
    </location>
</feature>
<name>A0A1N6XWI6_9BACI</name>
<evidence type="ECO:0000256" key="3">
    <source>
        <dbReference type="ARBA" id="ARBA00022448"/>
    </source>
</evidence>
<feature type="transmembrane region" description="Helical" evidence="8">
    <location>
        <begin position="306"/>
        <end position="325"/>
    </location>
</feature>
<dbReference type="NCBIfam" id="TIGR00912">
    <property type="entry name" value="2A0309"/>
    <property type="match status" value="1"/>
</dbReference>
<reference evidence="10 11" key="1">
    <citation type="submission" date="2017-01" db="EMBL/GenBank/DDBJ databases">
        <authorList>
            <person name="Mah S.A."/>
            <person name="Swanson W.J."/>
            <person name="Moy G.W."/>
            <person name="Vacquier V.D."/>
        </authorList>
    </citation>
    <scope>NUCLEOTIDE SEQUENCE [LARGE SCALE GENOMIC DNA]</scope>
    <source>
        <strain evidence="10 11">NIO-1016</strain>
    </source>
</reference>
<keyword evidence="12" id="KW-1185">Reference proteome</keyword>
<dbReference type="RefSeq" id="WP_045849228.1">
    <property type="nucleotide sequence ID" value="NZ_FTLX01000005.1"/>
</dbReference>
<evidence type="ECO:0000256" key="6">
    <source>
        <dbReference type="ARBA" id="ARBA00022989"/>
    </source>
</evidence>
<evidence type="ECO:0000313" key="12">
    <source>
        <dbReference type="Proteomes" id="UP000215545"/>
    </source>
</evidence>
<evidence type="ECO:0000256" key="7">
    <source>
        <dbReference type="ARBA" id="ARBA00023136"/>
    </source>
</evidence>
<dbReference type="OrthoDB" id="1891864at2"/>
<evidence type="ECO:0000313" key="9">
    <source>
        <dbReference type="EMBL" id="OXS77443.1"/>
    </source>
</evidence>
<dbReference type="EMBL" id="FTLX01000005">
    <property type="protein sequence ID" value="SIR06591.1"/>
    <property type="molecule type" value="Genomic_DNA"/>
</dbReference>
<reference evidence="9" key="3">
    <citation type="submission" date="2017-03" db="EMBL/GenBank/DDBJ databases">
        <authorList>
            <person name="Dastager S.G."/>
            <person name="Neurgaonkar P.S."/>
            <person name="Dharne M.S."/>
        </authorList>
    </citation>
    <scope>NUCLEOTIDE SEQUENCE</scope>
    <source>
        <strain evidence="9">DSM 25145</strain>
    </source>
</reference>
<comment type="subcellular location">
    <subcellularLocation>
        <location evidence="1">Membrane</location>
        <topology evidence="1">Multi-pass membrane protein</topology>
    </subcellularLocation>
</comment>
<dbReference type="GO" id="GO:0016020">
    <property type="term" value="C:membrane"/>
    <property type="evidence" value="ECO:0007669"/>
    <property type="project" value="UniProtKB-SubCell"/>
</dbReference>
<organism evidence="10 11">
    <name type="scientific">Domibacillus enclensis</name>
    <dbReference type="NCBI Taxonomy" id="1017273"/>
    <lineage>
        <taxon>Bacteria</taxon>
        <taxon>Bacillati</taxon>
        <taxon>Bacillota</taxon>
        <taxon>Bacilli</taxon>
        <taxon>Bacillales</taxon>
        <taxon>Bacillaceae</taxon>
        <taxon>Domibacillus</taxon>
    </lineage>
</organism>
<dbReference type="PANTHER" id="PTHR34975:SF2">
    <property type="entry name" value="SPORE GERMINATION PROTEIN A2"/>
    <property type="match status" value="1"/>
</dbReference>
<keyword evidence="6 8" id="KW-1133">Transmembrane helix</keyword>
<dbReference type="InterPro" id="IPR004761">
    <property type="entry name" value="Spore_GerAB"/>
</dbReference>
<feature type="transmembrane region" description="Helical" evidence="8">
    <location>
        <begin position="12"/>
        <end position="30"/>
    </location>
</feature>
<dbReference type="GO" id="GO:0009847">
    <property type="term" value="P:spore germination"/>
    <property type="evidence" value="ECO:0007669"/>
    <property type="project" value="InterPro"/>
</dbReference>
<feature type="transmembrane region" description="Helical" evidence="8">
    <location>
        <begin position="76"/>
        <end position="95"/>
    </location>
</feature>
<dbReference type="Pfam" id="PF03845">
    <property type="entry name" value="Spore_permease"/>
    <property type="match status" value="1"/>
</dbReference>
<accession>A0A1N6XWI6</accession>
<evidence type="ECO:0000256" key="8">
    <source>
        <dbReference type="SAM" id="Phobius"/>
    </source>
</evidence>
<feature type="transmembrane region" description="Helical" evidence="8">
    <location>
        <begin position="115"/>
        <end position="131"/>
    </location>
</feature>
<evidence type="ECO:0000313" key="10">
    <source>
        <dbReference type="EMBL" id="SIR06591.1"/>
    </source>
</evidence>
<protein>
    <submittedName>
        <fullName evidence="10">Spore germination protein KB</fullName>
    </submittedName>
    <submittedName>
        <fullName evidence="9">Spore gernimation protein KB</fullName>
    </submittedName>
</protein>
<comment type="similarity">
    <text evidence="2">Belongs to the amino acid-polyamine-organocation (APC) superfamily. Spore germination protein (SGP) (TC 2.A.3.9) family.</text>
</comment>
<dbReference type="PANTHER" id="PTHR34975">
    <property type="entry name" value="SPORE GERMINATION PROTEIN A2"/>
    <property type="match status" value="1"/>
</dbReference>